<dbReference type="Proteomes" id="UP001500713">
    <property type="component" value="Unassembled WGS sequence"/>
</dbReference>
<sequence>MFLNPNPDIIWSYTRHVFQGDRNQKQALRSANNHAREQARSVSSKDVPVALFAQMATAAFG</sequence>
<proteinExistence type="predicted"/>
<organism evidence="2 3">
    <name type="scientific">Parasphingorhabdus litoris</name>
    <dbReference type="NCBI Taxonomy" id="394733"/>
    <lineage>
        <taxon>Bacteria</taxon>
        <taxon>Pseudomonadati</taxon>
        <taxon>Pseudomonadota</taxon>
        <taxon>Alphaproteobacteria</taxon>
        <taxon>Sphingomonadales</taxon>
        <taxon>Sphingomonadaceae</taxon>
        <taxon>Parasphingorhabdus</taxon>
    </lineage>
</organism>
<keyword evidence="3" id="KW-1185">Reference proteome</keyword>
<name>A0ABP3JWI3_9SPHN</name>
<evidence type="ECO:0000313" key="2">
    <source>
        <dbReference type="EMBL" id="GAA0465872.1"/>
    </source>
</evidence>
<gene>
    <name evidence="2" type="ORF">GCM10009096_03150</name>
</gene>
<feature type="region of interest" description="Disordered" evidence="1">
    <location>
        <begin position="24"/>
        <end position="44"/>
    </location>
</feature>
<accession>A0ABP3JWI3</accession>
<comment type="caution">
    <text evidence="2">The sequence shown here is derived from an EMBL/GenBank/DDBJ whole genome shotgun (WGS) entry which is preliminary data.</text>
</comment>
<dbReference type="EMBL" id="BAAAEM010000002">
    <property type="protein sequence ID" value="GAA0465872.1"/>
    <property type="molecule type" value="Genomic_DNA"/>
</dbReference>
<evidence type="ECO:0008006" key="4">
    <source>
        <dbReference type="Google" id="ProtNLM"/>
    </source>
</evidence>
<evidence type="ECO:0000256" key="1">
    <source>
        <dbReference type="SAM" id="MobiDB-lite"/>
    </source>
</evidence>
<reference evidence="3" key="1">
    <citation type="journal article" date="2019" name="Int. J. Syst. Evol. Microbiol.">
        <title>The Global Catalogue of Microorganisms (GCM) 10K type strain sequencing project: providing services to taxonomists for standard genome sequencing and annotation.</title>
        <authorList>
            <consortium name="The Broad Institute Genomics Platform"/>
            <consortium name="The Broad Institute Genome Sequencing Center for Infectious Disease"/>
            <person name="Wu L."/>
            <person name="Ma J."/>
        </authorList>
    </citation>
    <scope>NUCLEOTIDE SEQUENCE [LARGE SCALE GENOMIC DNA]</scope>
    <source>
        <strain evidence="3">JCM 14162</strain>
    </source>
</reference>
<evidence type="ECO:0000313" key="3">
    <source>
        <dbReference type="Proteomes" id="UP001500713"/>
    </source>
</evidence>
<protein>
    <recommendedName>
        <fullName evidence="4">Transposase</fullName>
    </recommendedName>
</protein>